<dbReference type="SUPFAM" id="SSF102114">
    <property type="entry name" value="Radical SAM enzymes"/>
    <property type="match status" value="1"/>
</dbReference>
<evidence type="ECO:0000256" key="3">
    <source>
        <dbReference type="ARBA" id="ARBA00023014"/>
    </source>
</evidence>
<dbReference type="SFLD" id="SFLDS00029">
    <property type="entry name" value="Radical_SAM"/>
    <property type="match status" value="1"/>
</dbReference>
<gene>
    <name evidence="6" type="ORF">GCM10007907_20250</name>
</gene>
<dbReference type="PANTHER" id="PTHR43432:SF3">
    <property type="entry name" value="SLR0285 PROTEIN"/>
    <property type="match status" value="1"/>
</dbReference>
<feature type="domain" description="Elp3/MiaA/NifB-like radical SAM core" evidence="5">
    <location>
        <begin position="64"/>
        <end position="292"/>
    </location>
</feature>
<dbReference type="InterPro" id="IPR007197">
    <property type="entry name" value="rSAM"/>
</dbReference>
<keyword evidence="3" id="KW-0411">Iron-sulfur</keyword>
<dbReference type="Gene3D" id="3.80.30.30">
    <property type="match status" value="1"/>
</dbReference>
<evidence type="ECO:0000313" key="6">
    <source>
        <dbReference type="EMBL" id="GLR13235.1"/>
    </source>
</evidence>
<dbReference type="SMART" id="SM00729">
    <property type="entry name" value="Elp3"/>
    <property type="match status" value="1"/>
</dbReference>
<comment type="caution">
    <text evidence="6">The sequence shown here is derived from an EMBL/GenBank/DDBJ whole genome shotgun (WGS) entry which is preliminary data.</text>
</comment>
<proteinExistence type="predicted"/>
<dbReference type="InterPro" id="IPR058240">
    <property type="entry name" value="rSAM_sf"/>
</dbReference>
<dbReference type="NCBIfam" id="NF033668">
    <property type="entry name" value="rSAM_PA0069"/>
    <property type="match status" value="1"/>
</dbReference>
<keyword evidence="1" id="KW-0479">Metal-binding</keyword>
<dbReference type="Proteomes" id="UP001156706">
    <property type="component" value="Unassembled WGS sequence"/>
</dbReference>
<reference evidence="7" key="1">
    <citation type="journal article" date="2019" name="Int. J. Syst. Evol. Microbiol.">
        <title>The Global Catalogue of Microorganisms (GCM) 10K type strain sequencing project: providing services to taxonomists for standard genome sequencing and annotation.</title>
        <authorList>
            <consortium name="The Broad Institute Genomics Platform"/>
            <consortium name="The Broad Institute Genome Sequencing Center for Infectious Disease"/>
            <person name="Wu L."/>
            <person name="Ma J."/>
        </authorList>
    </citation>
    <scope>NUCLEOTIDE SEQUENCE [LARGE SCALE GENOMIC DNA]</scope>
    <source>
        <strain evidence="7">NBRC 110044</strain>
    </source>
</reference>
<keyword evidence="7" id="KW-1185">Reference proteome</keyword>
<sequence length="355" mass="39451">MAAMDQPLHGRGTARNPDNRYAAHAREAVDDGWLREADGKPRTVITLHEAKSIISRNSSPDVRFQQSINPYQGCEHGCIYCYARPSHAYWGYSPGLDFETRIIAKPNAAALLRAELAKPGYQPSSICIGSNTDCYQPAERELGLTRAVLEVLAETRHPTMLLTKNALIERDIDLLADLAGDGLVQVMISVTTLDRELARKLEPRASQPLRRIETIARLAQAGIPVGVLAAPMIPALNDHEMEQILQTCQAAGASRAGYVLLRLPLELAQLFDDWLAQHYPLKRDHVLSVLRQSRGGRYNDARFGKRMRGVGVFADMLSQRFKLARQRLGLDQPTVGLDTSLFRPPRPDGQLDLFS</sequence>
<dbReference type="SFLD" id="SFLDG01084">
    <property type="entry name" value="Uncharacterised_Radical_SAM_Su"/>
    <property type="match status" value="1"/>
</dbReference>
<accession>A0ABQ5YE33</accession>
<dbReference type="EMBL" id="BSOG01000002">
    <property type="protein sequence ID" value="GLR13235.1"/>
    <property type="molecule type" value="Genomic_DNA"/>
</dbReference>
<dbReference type="CDD" id="cd01335">
    <property type="entry name" value="Radical_SAM"/>
    <property type="match status" value="1"/>
</dbReference>
<dbReference type="PANTHER" id="PTHR43432">
    <property type="entry name" value="SLR0285 PROTEIN"/>
    <property type="match status" value="1"/>
</dbReference>
<protein>
    <submittedName>
        <fullName evidence="6">Radical SAM protein</fullName>
    </submittedName>
</protein>
<evidence type="ECO:0000256" key="4">
    <source>
        <dbReference type="SAM" id="MobiDB-lite"/>
    </source>
</evidence>
<evidence type="ECO:0000259" key="5">
    <source>
        <dbReference type="SMART" id="SM00729"/>
    </source>
</evidence>
<dbReference type="InterPro" id="IPR006638">
    <property type="entry name" value="Elp3/MiaA/NifB-like_rSAM"/>
</dbReference>
<keyword evidence="2" id="KW-0408">Iron</keyword>
<evidence type="ECO:0000313" key="7">
    <source>
        <dbReference type="Proteomes" id="UP001156706"/>
    </source>
</evidence>
<organism evidence="6 7">
    <name type="scientific">Chitinimonas prasina</name>
    <dbReference type="NCBI Taxonomy" id="1434937"/>
    <lineage>
        <taxon>Bacteria</taxon>
        <taxon>Pseudomonadati</taxon>
        <taxon>Pseudomonadota</taxon>
        <taxon>Betaproteobacteria</taxon>
        <taxon>Neisseriales</taxon>
        <taxon>Chitinibacteraceae</taxon>
        <taxon>Chitinimonas</taxon>
    </lineage>
</organism>
<evidence type="ECO:0000256" key="2">
    <source>
        <dbReference type="ARBA" id="ARBA00023004"/>
    </source>
</evidence>
<name>A0ABQ5YE33_9NEIS</name>
<dbReference type="Pfam" id="PF04055">
    <property type="entry name" value="Radical_SAM"/>
    <property type="match status" value="1"/>
</dbReference>
<dbReference type="InterPro" id="IPR040086">
    <property type="entry name" value="MJ0683-like"/>
</dbReference>
<evidence type="ECO:0000256" key="1">
    <source>
        <dbReference type="ARBA" id="ARBA00022723"/>
    </source>
</evidence>
<feature type="region of interest" description="Disordered" evidence="4">
    <location>
        <begin position="1"/>
        <end position="20"/>
    </location>
</feature>